<gene>
    <name evidence="1" type="ORF">WJ53_00360</name>
</gene>
<name>A0AB73GB01_9BURK</name>
<dbReference type="Proteomes" id="UP000061665">
    <property type="component" value="Unassembled WGS sequence"/>
</dbReference>
<reference evidence="1 2" key="1">
    <citation type="submission" date="2015-11" db="EMBL/GenBank/DDBJ databases">
        <title>Expanding the genomic diversity of Burkholderia species for the development of highly accurate diagnostics.</title>
        <authorList>
            <person name="Sahl J."/>
            <person name="Keim P."/>
            <person name="Wagner D."/>
        </authorList>
    </citation>
    <scope>NUCLEOTIDE SEQUENCE [LARGE SCALE GENOMIC DNA]</scope>
    <source>
        <strain evidence="1 2">MSMB2058</strain>
    </source>
</reference>
<protein>
    <submittedName>
        <fullName evidence="1">Uncharacterized protein</fullName>
    </submittedName>
</protein>
<proteinExistence type="predicted"/>
<dbReference type="EMBL" id="LOZE01000001">
    <property type="protein sequence ID" value="KVM41049.1"/>
    <property type="molecule type" value="Genomic_DNA"/>
</dbReference>
<accession>A0AB73GB01</accession>
<evidence type="ECO:0000313" key="2">
    <source>
        <dbReference type="Proteomes" id="UP000061665"/>
    </source>
</evidence>
<dbReference type="AlphaFoldDB" id="A0AB73GB01"/>
<comment type="caution">
    <text evidence="1">The sequence shown here is derived from an EMBL/GenBank/DDBJ whole genome shotgun (WGS) entry which is preliminary data.</text>
</comment>
<evidence type="ECO:0000313" key="1">
    <source>
        <dbReference type="EMBL" id="KVM41049.1"/>
    </source>
</evidence>
<sequence>MPSVEQKGDAVTPSYLCKVFSELRPVQDILKLLPSPVRHEEFDALSRLPRNKAQMEKLKFARRTGCVRYLAFRCETG</sequence>
<organism evidence="1 2">
    <name type="scientific">Burkholderia ubonensis</name>
    <dbReference type="NCBI Taxonomy" id="101571"/>
    <lineage>
        <taxon>Bacteria</taxon>
        <taxon>Pseudomonadati</taxon>
        <taxon>Pseudomonadota</taxon>
        <taxon>Betaproteobacteria</taxon>
        <taxon>Burkholderiales</taxon>
        <taxon>Burkholderiaceae</taxon>
        <taxon>Burkholderia</taxon>
        <taxon>Burkholderia cepacia complex</taxon>
    </lineage>
</organism>